<evidence type="ECO:0000313" key="2">
    <source>
        <dbReference type="Proteomes" id="UP000278351"/>
    </source>
</evidence>
<evidence type="ECO:0000313" key="1">
    <source>
        <dbReference type="EMBL" id="RPE05555.1"/>
    </source>
</evidence>
<name>A0A3N4PBS5_9BACT</name>
<proteinExistence type="predicted"/>
<comment type="caution">
    <text evidence="1">The sequence shown here is derived from an EMBL/GenBank/DDBJ whole genome shotgun (WGS) entry which is preliminary data.</text>
</comment>
<organism evidence="1 2">
    <name type="scientific">Chitinophaga lutea</name>
    <dbReference type="NCBI Taxonomy" id="2488634"/>
    <lineage>
        <taxon>Bacteria</taxon>
        <taxon>Pseudomonadati</taxon>
        <taxon>Bacteroidota</taxon>
        <taxon>Chitinophagia</taxon>
        <taxon>Chitinophagales</taxon>
        <taxon>Chitinophagaceae</taxon>
        <taxon>Chitinophaga</taxon>
    </lineage>
</organism>
<dbReference type="EMBL" id="RPDH01000003">
    <property type="protein sequence ID" value="RPE05555.1"/>
    <property type="molecule type" value="Genomic_DNA"/>
</dbReference>
<gene>
    <name evidence="1" type="ORF">EGT74_24540</name>
</gene>
<keyword evidence="2" id="KW-1185">Reference proteome</keyword>
<dbReference type="RefSeq" id="WP_123849198.1">
    <property type="nucleotide sequence ID" value="NZ_RPDH01000003.1"/>
</dbReference>
<dbReference type="Proteomes" id="UP000278351">
    <property type="component" value="Unassembled WGS sequence"/>
</dbReference>
<accession>A0A3N4PBS5</accession>
<reference evidence="1 2" key="1">
    <citation type="submission" date="2018-11" db="EMBL/GenBank/DDBJ databases">
        <title>Chitinophaga lutea sp.nov., isolate from arsenic contaminated soil.</title>
        <authorList>
            <person name="Zong Y."/>
        </authorList>
    </citation>
    <scope>NUCLEOTIDE SEQUENCE [LARGE SCALE GENOMIC DNA]</scope>
    <source>
        <strain evidence="1 2">ZY74</strain>
    </source>
</reference>
<sequence>MAKKSIGLASLKMGDIAADGGMGAALSALGATVSDTAVLANEAASVTDFLVEEQDDPFFSQSTPGKRTLTWSTYDVDPATLERVFGGTYTPATALVGASWEAPASTPTIEQSIELTTKDGWVISIVRAKIDAVLQWNFQKTKLAQVDLTATILIPTKAATSPLKIVNPDLAA</sequence>
<dbReference type="OrthoDB" id="762138at2"/>
<dbReference type="AlphaFoldDB" id="A0A3N4PBS5"/>
<protein>
    <submittedName>
        <fullName evidence="1">Uncharacterized protein</fullName>
    </submittedName>
</protein>